<evidence type="ECO:0000313" key="3">
    <source>
        <dbReference type="Proteomes" id="UP000754644"/>
    </source>
</evidence>
<dbReference type="InterPro" id="IPR011522">
    <property type="entry name" value="Thiamin/HMP-bd_put_YkoF"/>
</dbReference>
<name>A0A972VZU7_9GAMM</name>
<dbReference type="Proteomes" id="UP000754644">
    <property type="component" value="Unassembled WGS sequence"/>
</dbReference>
<feature type="domain" description="Thiamin/hydroxymethyl pyrimidine-binding YkoF putative" evidence="1">
    <location>
        <begin position="5"/>
        <end position="63"/>
    </location>
</feature>
<sequence length="86" mass="9790">MLTSIDISLYPLNDDYIPAVADFIQRISAYPDITVRPNDLSTQLFGEFDAIMDLLKIEIRHSWQHWGQGVLVIKFLAGDLQGLKDL</sequence>
<comment type="caution">
    <text evidence="2">The sequence shown here is derived from an EMBL/GenBank/DDBJ whole genome shotgun (WGS) entry which is preliminary data.</text>
</comment>
<dbReference type="EMBL" id="JABMOJ010000381">
    <property type="protein sequence ID" value="NQV65722.1"/>
    <property type="molecule type" value="Genomic_DNA"/>
</dbReference>
<dbReference type="Gene3D" id="3.30.70.930">
    <property type="match status" value="1"/>
</dbReference>
<evidence type="ECO:0000259" key="1">
    <source>
        <dbReference type="Pfam" id="PF07615"/>
    </source>
</evidence>
<dbReference type="InterPro" id="IPR029756">
    <property type="entry name" value="MTH1187/YkoF-like"/>
</dbReference>
<accession>A0A972VZU7</accession>
<reference evidence="2" key="1">
    <citation type="submission" date="2020-05" db="EMBL/GenBank/DDBJ databases">
        <title>Sulfur intermediates as new biogeochemical hubs in an aquatic model microbial ecosystem.</title>
        <authorList>
            <person name="Vigneron A."/>
        </authorList>
    </citation>
    <scope>NUCLEOTIDE SEQUENCE</scope>
    <source>
        <strain evidence="2">Bin.250</strain>
    </source>
</reference>
<gene>
    <name evidence="2" type="ORF">HQ497_10195</name>
</gene>
<dbReference type="SUPFAM" id="SSF89957">
    <property type="entry name" value="MTH1187/YkoF-like"/>
    <property type="match status" value="1"/>
</dbReference>
<evidence type="ECO:0000313" key="2">
    <source>
        <dbReference type="EMBL" id="NQV65722.1"/>
    </source>
</evidence>
<dbReference type="Pfam" id="PF07615">
    <property type="entry name" value="Ykof"/>
    <property type="match status" value="1"/>
</dbReference>
<proteinExistence type="predicted"/>
<organism evidence="2 3">
    <name type="scientific">SAR86 cluster bacterium</name>
    <dbReference type="NCBI Taxonomy" id="2030880"/>
    <lineage>
        <taxon>Bacteria</taxon>
        <taxon>Pseudomonadati</taxon>
        <taxon>Pseudomonadota</taxon>
        <taxon>Gammaproteobacteria</taxon>
        <taxon>SAR86 cluster</taxon>
    </lineage>
</organism>
<dbReference type="AlphaFoldDB" id="A0A972VZU7"/>
<protein>
    <recommendedName>
        <fullName evidence="1">Thiamin/hydroxymethyl pyrimidine-binding YkoF putative domain-containing protein</fullName>
    </recommendedName>
</protein>